<evidence type="ECO:0000313" key="2">
    <source>
        <dbReference type="EMBL" id="SAI86640.1"/>
    </source>
</evidence>
<accession>A0A157T5V4</accession>
<dbReference type="RefSeq" id="WP_063492840.1">
    <property type="nucleotide sequence ID" value="NZ_LT549890.1"/>
</dbReference>
<dbReference type="AlphaFoldDB" id="A0A157T5V4"/>
<proteinExistence type="predicted"/>
<reference evidence="3" key="1">
    <citation type="submission" date="2016-04" db="EMBL/GenBank/DDBJ databases">
        <authorList>
            <person name="Shah S.A."/>
            <person name="Garrett R.A."/>
        </authorList>
    </citation>
    <scope>NUCLEOTIDE SEQUENCE [LARGE SCALE GENOMIC DNA]</scope>
    <source>
        <strain evidence="3">ATCC 35091 / DSM 1616 / JCM 8930 / NBRC 15331 / P1</strain>
    </source>
</reference>
<name>A0A157T5V4_SACSO</name>
<dbReference type="InterPro" id="IPR036388">
    <property type="entry name" value="WH-like_DNA-bd_sf"/>
</dbReference>
<sequence length="98" mass="11443">MRRTRDDIISDILEAIDSKINRISSIMKNVNLSASLAKKYISMLAEEGLIQDDNGEYKLTEKGRKILEQLRNMRKMELELANIIYEVRKELSINEKKD</sequence>
<dbReference type="PATRIC" id="fig|2287.9.peg.3240"/>
<dbReference type="SUPFAM" id="SSF46785">
    <property type="entry name" value="Winged helix' DNA-binding domain"/>
    <property type="match status" value="1"/>
</dbReference>
<dbReference type="OrthoDB" id="34509at2157"/>
<dbReference type="InterPro" id="IPR038723">
    <property type="entry name" value="ArnR1-like_HTH"/>
</dbReference>
<evidence type="ECO:0000259" key="1">
    <source>
        <dbReference type="Pfam" id="PF14947"/>
    </source>
</evidence>
<dbReference type="GeneID" id="27429249"/>
<dbReference type="EMBL" id="LT549890">
    <property type="protein sequence ID" value="SAI86640.1"/>
    <property type="molecule type" value="Genomic_DNA"/>
</dbReference>
<organism evidence="2 3">
    <name type="scientific">Saccharolobus solfataricus</name>
    <name type="common">Sulfolobus solfataricus</name>
    <dbReference type="NCBI Taxonomy" id="2287"/>
    <lineage>
        <taxon>Archaea</taxon>
        <taxon>Thermoproteota</taxon>
        <taxon>Thermoprotei</taxon>
        <taxon>Sulfolobales</taxon>
        <taxon>Sulfolobaceae</taxon>
        <taxon>Saccharolobus</taxon>
    </lineage>
</organism>
<dbReference type="Pfam" id="PF14947">
    <property type="entry name" value="HTH_45"/>
    <property type="match status" value="1"/>
</dbReference>
<dbReference type="Gene3D" id="1.10.10.10">
    <property type="entry name" value="Winged helix-like DNA-binding domain superfamily/Winged helix DNA-binding domain"/>
    <property type="match status" value="1"/>
</dbReference>
<dbReference type="Proteomes" id="UP000076770">
    <property type="component" value="Chromosome i"/>
</dbReference>
<gene>
    <name evidence="2" type="ORF">SSOP1_3086</name>
</gene>
<feature type="domain" description="ArnR1-like winged helix-turn-helix" evidence="1">
    <location>
        <begin position="2"/>
        <end position="77"/>
    </location>
</feature>
<protein>
    <recommendedName>
        <fullName evidence="1">ArnR1-like winged helix-turn-helix domain-containing protein</fullName>
    </recommendedName>
</protein>
<dbReference type="InterPro" id="IPR036390">
    <property type="entry name" value="WH_DNA-bd_sf"/>
</dbReference>
<evidence type="ECO:0000313" key="3">
    <source>
        <dbReference type="Proteomes" id="UP000076770"/>
    </source>
</evidence>